<protein>
    <submittedName>
        <fullName evidence="2">Uncharacterized protein</fullName>
    </submittedName>
</protein>
<feature type="region of interest" description="Disordered" evidence="1">
    <location>
        <begin position="44"/>
        <end position="82"/>
    </location>
</feature>
<organism evidence="2 3">
    <name type="scientific">Allacma fusca</name>
    <dbReference type="NCBI Taxonomy" id="39272"/>
    <lineage>
        <taxon>Eukaryota</taxon>
        <taxon>Metazoa</taxon>
        <taxon>Ecdysozoa</taxon>
        <taxon>Arthropoda</taxon>
        <taxon>Hexapoda</taxon>
        <taxon>Collembola</taxon>
        <taxon>Symphypleona</taxon>
        <taxon>Sminthuridae</taxon>
        <taxon>Allacma</taxon>
    </lineage>
</organism>
<evidence type="ECO:0000313" key="2">
    <source>
        <dbReference type="EMBL" id="CAG7728473.1"/>
    </source>
</evidence>
<dbReference type="AlphaFoldDB" id="A0A8J2K2P7"/>
<keyword evidence="3" id="KW-1185">Reference proteome</keyword>
<gene>
    <name evidence="2" type="ORF">AFUS01_LOCUS17247</name>
</gene>
<sequence>MKCAWSALMTENISYHNAMWIFCPGLELGVIPTLQLLLRTPLHGGNSRRADREAGAAERYGAFRSENSPHRKPYHTEKLLRL</sequence>
<accession>A0A8J2K2P7</accession>
<proteinExistence type="predicted"/>
<reference evidence="2" key="1">
    <citation type="submission" date="2021-06" db="EMBL/GenBank/DDBJ databases">
        <authorList>
            <person name="Hodson N. C."/>
            <person name="Mongue J. A."/>
            <person name="Jaron S. K."/>
        </authorList>
    </citation>
    <scope>NUCLEOTIDE SEQUENCE</scope>
</reference>
<name>A0A8J2K2P7_9HEXA</name>
<dbReference type="Proteomes" id="UP000708208">
    <property type="component" value="Unassembled WGS sequence"/>
</dbReference>
<evidence type="ECO:0000256" key="1">
    <source>
        <dbReference type="SAM" id="MobiDB-lite"/>
    </source>
</evidence>
<dbReference type="EMBL" id="CAJVCH010164081">
    <property type="protein sequence ID" value="CAG7728473.1"/>
    <property type="molecule type" value="Genomic_DNA"/>
</dbReference>
<comment type="caution">
    <text evidence="2">The sequence shown here is derived from an EMBL/GenBank/DDBJ whole genome shotgun (WGS) entry which is preliminary data.</text>
</comment>
<evidence type="ECO:0000313" key="3">
    <source>
        <dbReference type="Proteomes" id="UP000708208"/>
    </source>
</evidence>